<keyword evidence="10" id="KW-1185">Reference proteome</keyword>
<dbReference type="SMART" id="SM00408">
    <property type="entry name" value="IGc2"/>
    <property type="match status" value="2"/>
</dbReference>
<dbReference type="InterPro" id="IPR007110">
    <property type="entry name" value="Ig-like_dom"/>
</dbReference>
<dbReference type="FunFam" id="2.60.40.10:FF:001749">
    <property type="entry name" value="Neural/ectodermal development factor IMP-L2"/>
    <property type="match status" value="1"/>
</dbReference>
<dbReference type="InterPro" id="IPR003599">
    <property type="entry name" value="Ig_sub"/>
</dbReference>
<dbReference type="InterPro" id="IPR013098">
    <property type="entry name" value="Ig_I-set"/>
</dbReference>
<dbReference type="Pfam" id="PF13927">
    <property type="entry name" value="Ig_3"/>
    <property type="match status" value="1"/>
</dbReference>
<evidence type="ECO:0000256" key="3">
    <source>
        <dbReference type="ARBA" id="ARBA00022729"/>
    </source>
</evidence>
<proteinExistence type="predicted"/>
<gene>
    <name evidence="9" type="ORF">ABEB36_006452</name>
</gene>
<evidence type="ECO:0000256" key="6">
    <source>
        <dbReference type="ARBA" id="ARBA00023319"/>
    </source>
</evidence>
<evidence type="ECO:0000256" key="7">
    <source>
        <dbReference type="SAM" id="SignalP"/>
    </source>
</evidence>
<evidence type="ECO:0000256" key="4">
    <source>
        <dbReference type="ARBA" id="ARBA00022737"/>
    </source>
</evidence>
<dbReference type="SMART" id="SM00409">
    <property type="entry name" value="IG"/>
    <property type="match status" value="2"/>
</dbReference>
<dbReference type="PANTHER" id="PTHR45080">
    <property type="entry name" value="CONTACTIN 5"/>
    <property type="match status" value="1"/>
</dbReference>
<feature type="domain" description="Ig-like" evidence="8">
    <location>
        <begin position="171"/>
        <end position="253"/>
    </location>
</feature>
<keyword evidence="6" id="KW-0393">Immunoglobulin domain</keyword>
<organism evidence="9 10">
    <name type="scientific">Hypothenemus hampei</name>
    <name type="common">Coffee berry borer</name>
    <dbReference type="NCBI Taxonomy" id="57062"/>
    <lineage>
        <taxon>Eukaryota</taxon>
        <taxon>Metazoa</taxon>
        <taxon>Ecdysozoa</taxon>
        <taxon>Arthropoda</taxon>
        <taxon>Hexapoda</taxon>
        <taxon>Insecta</taxon>
        <taxon>Pterygota</taxon>
        <taxon>Neoptera</taxon>
        <taxon>Endopterygota</taxon>
        <taxon>Coleoptera</taxon>
        <taxon>Polyphaga</taxon>
        <taxon>Cucujiformia</taxon>
        <taxon>Curculionidae</taxon>
        <taxon>Scolytinae</taxon>
        <taxon>Hypothenemus</taxon>
    </lineage>
</organism>
<keyword evidence="4" id="KW-0677">Repeat</keyword>
<evidence type="ECO:0000256" key="5">
    <source>
        <dbReference type="ARBA" id="ARBA00023157"/>
    </source>
</evidence>
<protein>
    <recommendedName>
        <fullName evidence="8">Ig-like domain-containing protein</fullName>
    </recommendedName>
</protein>
<keyword evidence="2" id="KW-0964">Secreted</keyword>
<evidence type="ECO:0000256" key="1">
    <source>
        <dbReference type="ARBA" id="ARBA00004613"/>
    </source>
</evidence>
<dbReference type="InterPro" id="IPR003598">
    <property type="entry name" value="Ig_sub2"/>
</dbReference>
<sequence>MVKLLPVLLTTFCLHHLVACRRLSDDIENDISPIGAAAPYDFRILNYVRITQPPISPMVSRKIGQHLELHCEAMGSPPPTIQWYKDNMKITENESFDDNIINRTPSIAKVSSRLVINHVLVRHQGFYHCEADNGDHIDKAGTNLVVPNAHGREMNLTELIKLKFVGSHHQPRVTFWASAYMDVIGADVILPCKHVGNPKPDVLWFDINNKEIENDERFSILQEGELKIKSINWEDMGMYTCMVRNSVGQDAIETFLYPMQQSN</sequence>
<dbReference type="GO" id="GO:0005576">
    <property type="term" value="C:extracellular region"/>
    <property type="evidence" value="ECO:0007669"/>
    <property type="project" value="UniProtKB-SubCell"/>
</dbReference>
<feature type="chain" id="PRO_5044823527" description="Ig-like domain-containing protein" evidence="7">
    <location>
        <begin position="21"/>
        <end position="263"/>
    </location>
</feature>
<dbReference type="CDD" id="cd00096">
    <property type="entry name" value="Ig"/>
    <property type="match status" value="1"/>
</dbReference>
<comment type="caution">
    <text evidence="9">The sequence shown here is derived from an EMBL/GenBank/DDBJ whole genome shotgun (WGS) entry which is preliminary data.</text>
</comment>
<dbReference type="PROSITE" id="PS50835">
    <property type="entry name" value="IG_LIKE"/>
    <property type="match status" value="2"/>
</dbReference>
<reference evidence="9 10" key="1">
    <citation type="submission" date="2024-05" db="EMBL/GenBank/DDBJ databases">
        <title>Genetic variation in Jamaican populations of the coffee berry borer (Hypothenemus hampei).</title>
        <authorList>
            <person name="Errbii M."/>
            <person name="Myrie A."/>
        </authorList>
    </citation>
    <scope>NUCLEOTIDE SEQUENCE [LARGE SCALE GENOMIC DNA]</scope>
    <source>
        <strain evidence="9">JA-Hopewell-2020-01-JO</strain>
        <tissue evidence="9">Whole body</tissue>
    </source>
</reference>
<evidence type="ECO:0000313" key="9">
    <source>
        <dbReference type="EMBL" id="KAL1501053.1"/>
    </source>
</evidence>
<evidence type="ECO:0000256" key="2">
    <source>
        <dbReference type="ARBA" id="ARBA00022525"/>
    </source>
</evidence>
<dbReference type="InterPro" id="IPR013783">
    <property type="entry name" value="Ig-like_fold"/>
</dbReference>
<comment type="subcellular location">
    <subcellularLocation>
        <location evidence="1">Secreted</location>
    </subcellularLocation>
</comment>
<dbReference type="SUPFAM" id="SSF48726">
    <property type="entry name" value="Immunoglobulin"/>
    <property type="match status" value="2"/>
</dbReference>
<dbReference type="AlphaFoldDB" id="A0ABD1ER30"/>
<dbReference type="PANTHER" id="PTHR45080:SF8">
    <property type="entry name" value="IG-LIKE DOMAIN-CONTAINING PROTEIN"/>
    <property type="match status" value="1"/>
</dbReference>
<dbReference type="EMBL" id="JBDJPC010000005">
    <property type="protein sequence ID" value="KAL1501053.1"/>
    <property type="molecule type" value="Genomic_DNA"/>
</dbReference>
<dbReference type="Gene3D" id="2.60.40.10">
    <property type="entry name" value="Immunoglobulins"/>
    <property type="match status" value="2"/>
</dbReference>
<keyword evidence="3 7" id="KW-0732">Signal</keyword>
<evidence type="ECO:0000259" key="8">
    <source>
        <dbReference type="PROSITE" id="PS50835"/>
    </source>
</evidence>
<feature type="domain" description="Ig-like" evidence="8">
    <location>
        <begin position="53"/>
        <end position="145"/>
    </location>
</feature>
<feature type="signal peptide" evidence="7">
    <location>
        <begin position="1"/>
        <end position="20"/>
    </location>
</feature>
<dbReference type="Proteomes" id="UP001566132">
    <property type="component" value="Unassembled WGS sequence"/>
</dbReference>
<dbReference type="InterPro" id="IPR036179">
    <property type="entry name" value="Ig-like_dom_sf"/>
</dbReference>
<name>A0ABD1ER30_HYPHA</name>
<evidence type="ECO:0000313" key="10">
    <source>
        <dbReference type="Proteomes" id="UP001566132"/>
    </source>
</evidence>
<accession>A0ABD1ER30</accession>
<dbReference type="Pfam" id="PF07679">
    <property type="entry name" value="I-set"/>
    <property type="match status" value="1"/>
</dbReference>
<keyword evidence="5" id="KW-1015">Disulfide bond</keyword>
<dbReference type="InterPro" id="IPR050958">
    <property type="entry name" value="Cell_Adh-Cytoskel_Orgn"/>
</dbReference>